<keyword evidence="8" id="KW-1185">Reference proteome</keyword>
<dbReference type="NCBIfam" id="TIGR00576">
    <property type="entry name" value="dut"/>
    <property type="match status" value="1"/>
</dbReference>
<keyword evidence="2 5" id="KW-0378">Hydrolase</keyword>
<comment type="caution">
    <text evidence="5">Lacks conserved residue(s) required for the propagation of feature annotation.</text>
</comment>
<feature type="binding site" evidence="5">
    <location>
        <position position="89"/>
    </location>
    <ligand>
        <name>substrate</name>
    </ligand>
</feature>
<dbReference type="CDD" id="cd07557">
    <property type="entry name" value="trimeric_dUTPase"/>
    <property type="match status" value="1"/>
</dbReference>
<dbReference type="Gene3D" id="2.70.40.10">
    <property type="match status" value="1"/>
</dbReference>
<protein>
    <recommendedName>
        <fullName evidence="5">Deoxyuridine 5'-triphosphate nucleotidohydrolase</fullName>
        <shortName evidence="5">dUTPase</shortName>
        <ecNumber evidence="5">3.6.1.23</ecNumber>
    </recommendedName>
    <alternativeName>
        <fullName evidence="5">dUTP pyrophosphatase</fullName>
    </alternativeName>
</protein>
<evidence type="ECO:0000256" key="2">
    <source>
        <dbReference type="ARBA" id="ARBA00022801"/>
    </source>
</evidence>
<evidence type="ECO:0000259" key="6">
    <source>
        <dbReference type="Pfam" id="PF00692"/>
    </source>
</evidence>
<evidence type="ECO:0000313" key="7">
    <source>
        <dbReference type="EMBL" id="MDQ7248578.1"/>
    </source>
</evidence>
<evidence type="ECO:0000313" key="8">
    <source>
        <dbReference type="Proteomes" id="UP001230156"/>
    </source>
</evidence>
<proteinExistence type="inferred from homology"/>
<dbReference type="NCBIfam" id="NF001862">
    <property type="entry name" value="PRK00601.1"/>
    <property type="match status" value="1"/>
</dbReference>
<keyword evidence="3 5" id="KW-0546">Nucleotide metabolism</keyword>
<dbReference type="InterPro" id="IPR033704">
    <property type="entry name" value="dUTPase_trimeric"/>
</dbReference>
<feature type="domain" description="dUTPase-like" evidence="6">
    <location>
        <begin position="24"/>
        <end position="155"/>
    </location>
</feature>
<evidence type="ECO:0000256" key="3">
    <source>
        <dbReference type="ARBA" id="ARBA00023080"/>
    </source>
</evidence>
<dbReference type="EC" id="3.6.1.23" evidence="5"/>
<comment type="function">
    <text evidence="5">This enzyme is involved in nucleotide metabolism: it produces dUMP, the immediate precursor of thymidine nucleotides and it decreases the intracellular concentration of dUTP so that uracil cannot be incorporated into DNA.</text>
</comment>
<dbReference type="PANTHER" id="PTHR11241">
    <property type="entry name" value="DEOXYURIDINE 5'-TRIPHOSPHATE NUCLEOTIDOHYDROLASE"/>
    <property type="match status" value="1"/>
</dbReference>
<sequence length="166" mass="17300">MPEPVITAPTVTVKVTRLVHGADLPLPHYATADSAGLDLVAAVADEYRLGPGERALIPTGFAMALPPGYEAQVRPRSGLALKHGVTTLNTPGTIDADYRGEVGVILINHGQEAFTIKRGDRIAQMVVAPVTRLQWSEQAALDTTARGAGGFGSTGIQIAVSEGLHG</sequence>
<dbReference type="Proteomes" id="UP001230156">
    <property type="component" value="Unassembled WGS sequence"/>
</dbReference>
<comment type="caution">
    <text evidence="7">The sequence shown here is derived from an EMBL/GenBank/DDBJ whole genome shotgun (WGS) entry which is preliminary data.</text>
</comment>
<dbReference type="SUPFAM" id="SSF51283">
    <property type="entry name" value="dUTPase-like"/>
    <property type="match status" value="1"/>
</dbReference>
<dbReference type="EMBL" id="JAUYVI010000004">
    <property type="protein sequence ID" value="MDQ7248578.1"/>
    <property type="molecule type" value="Genomic_DNA"/>
</dbReference>
<organism evidence="7 8">
    <name type="scientific">Dongia sedimenti</name>
    <dbReference type="NCBI Taxonomy" id="3064282"/>
    <lineage>
        <taxon>Bacteria</taxon>
        <taxon>Pseudomonadati</taxon>
        <taxon>Pseudomonadota</taxon>
        <taxon>Alphaproteobacteria</taxon>
        <taxon>Rhodospirillales</taxon>
        <taxon>Dongiaceae</taxon>
        <taxon>Dongia</taxon>
    </lineage>
</organism>
<gene>
    <name evidence="5 7" type="primary">dut</name>
    <name evidence="7" type="ORF">Q8A70_12910</name>
</gene>
<comment type="pathway">
    <text evidence="5">Pyrimidine metabolism; dUMP biosynthesis; dUMP from dCTP (dUTP route): step 2/2.</text>
</comment>
<reference evidence="8" key="1">
    <citation type="submission" date="2023-08" db="EMBL/GenBank/DDBJ databases">
        <title>Rhodospirillaceae gen. nov., a novel taxon isolated from the Yangtze River Yuezi River estuary sludge.</title>
        <authorList>
            <person name="Ruan L."/>
        </authorList>
    </citation>
    <scope>NUCLEOTIDE SEQUENCE [LARGE SCALE GENOMIC DNA]</scope>
    <source>
        <strain evidence="8">R-7</strain>
    </source>
</reference>
<feature type="binding site" evidence="5">
    <location>
        <begin position="93"/>
        <end position="95"/>
    </location>
    <ligand>
        <name>substrate</name>
    </ligand>
</feature>
<dbReference type="GO" id="GO:0004170">
    <property type="term" value="F:dUTP diphosphatase activity"/>
    <property type="evidence" value="ECO:0007669"/>
    <property type="project" value="UniProtKB-EC"/>
</dbReference>
<dbReference type="HAMAP" id="MF_00116">
    <property type="entry name" value="dUTPase_bact"/>
    <property type="match status" value="1"/>
</dbReference>
<comment type="similarity">
    <text evidence="1 5">Belongs to the dUTPase family.</text>
</comment>
<keyword evidence="5" id="KW-0460">Magnesium</keyword>
<comment type="cofactor">
    <cofactor evidence="5">
        <name>Mg(2+)</name>
        <dbReference type="ChEBI" id="CHEBI:18420"/>
    </cofactor>
</comment>
<name>A0ABU0YPL7_9PROT</name>
<dbReference type="Pfam" id="PF00692">
    <property type="entry name" value="dUTPase"/>
    <property type="match status" value="1"/>
</dbReference>
<feature type="binding site" evidence="5">
    <location>
        <begin position="76"/>
        <end position="78"/>
    </location>
    <ligand>
        <name>substrate</name>
    </ligand>
</feature>
<keyword evidence="5" id="KW-0479">Metal-binding</keyword>
<accession>A0ABU0YPL7</accession>
<dbReference type="InterPro" id="IPR008181">
    <property type="entry name" value="dUTPase"/>
</dbReference>
<dbReference type="InterPro" id="IPR036157">
    <property type="entry name" value="dUTPase-like_sf"/>
</dbReference>
<dbReference type="RefSeq" id="WP_379956053.1">
    <property type="nucleotide sequence ID" value="NZ_JAUYVI010000004.1"/>
</dbReference>
<dbReference type="PANTHER" id="PTHR11241:SF0">
    <property type="entry name" value="DEOXYURIDINE 5'-TRIPHOSPHATE NUCLEOTIDOHYDROLASE"/>
    <property type="match status" value="1"/>
</dbReference>
<evidence type="ECO:0000256" key="4">
    <source>
        <dbReference type="ARBA" id="ARBA00047686"/>
    </source>
</evidence>
<evidence type="ECO:0000256" key="1">
    <source>
        <dbReference type="ARBA" id="ARBA00006581"/>
    </source>
</evidence>
<dbReference type="InterPro" id="IPR029054">
    <property type="entry name" value="dUTPase-like"/>
</dbReference>
<comment type="catalytic activity">
    <reaction evidence="4 5">
        <text>dUTP + H2O = dUMP + diphosphate + H(+)</text>
        <dbReference type="Rhea" id="RHEA:10248"/>
        <dbReference type="ChEBI" id="CHEBI:15377"/>
        <dbReference type="ChEBI" id="CHEBI:15378"/>
        <dbReference type="ChEBI" id="CHEBI:33019"/>
        <dbReference type="ChEBI" id="CHEBI:61555"/>
        <dbReference type="ChEBI" id="CHEBI:246422"/>
        <dbReference type="EC" id="3.6.1.23"/>
    </reaction>
</comment>
<evidence type="ECO:0000256" key="5">
    <source>
        <dbReference type="HAMAP-Rule" id="MF_00116"/>
    </source>
</evidence>